<dbReference type="PANTHER" id="PTHR21011">
    <property type="entry name" value="MITOCHONDRIAL 28S RIBOSOMAL PROTEIN S6"/>
    <property type="match status" value="1"/>
</dbReference>
<dbReference type="GO" id="GO:0070181">
    <property type="term" value="F:small ribosomal subunit rRNA binding"/>
    <property type="evidence" value="ECO:0007669"/>
    <property type="project" value="TreeGrafter"/>
</dbReference>
<evidence type="ECO:0000256" key="4">
    <source>
        <dbReference type="ARBA" id="ARBA00035104"/>
    </source>
</evidence>
<dbReference type="Pfam" id="PF01250">
    <property type="entry name" value="Ribosomal_S6"/>
    <property type="match status" value="1"/>
</dbReference>
<comment type="function">
    <text evidence="4">Binds together with bS18 to 16S ribosomal RNA.</text>
</comment>
<comment type="caution">
    <text evidence="7">The sequence shown here is derived from an EMBL/GenBank/DDBJ whole genome shotgun (WGS) entry which is preliminary data.</text>
</comment>
<dbReference type="SUPFAM" id="SSF54995">
    <property type="entry name" value="Ribosomal protein S6"/>
    <property type="match status" value="1"/>
</dbReference>
<dbReference type="AlphaFoldDB" id="A0A9D2AHP7"/>
<dbReference type="GO" id="GO:0003735">
    <property type="term" value="F:structural constituent of ribosome"/>
    <property type="evidence" value="ECO:0007669"/>
    <property type="project" value="InterPro"/>
</dbReference>
<protein>
    <recommendedName>
        <fullName evidence="5">Small ribosomal subunit protein bS6</fullName>
    </recommendedName>
    <alternativeName>
        <fullName evidence="6">30S ribosomal protein S6</fullName>
    </alternativeName>
</protein>
<dbReference type="GO" id="GO:0006412">
    <property type="term" value="P:translation"/>
    <property type="evidence" value="ECO:0007669"/>
    <property type="project" value="InterPro"/>
</dbReference>
<comment type="similarity">
    <text evidence="1">Belongs to the bacterial ribosomal protein bS6 family.</text>
</comment>
<evidence type="ECO:0000313" key="8">
    <source>
        <dbReference type="Proteomes" id="UP000823964"/>
    </source>
</evidence>
<dbReference type="PANTHER" id="PTHR21011:SF1">
    <property type="entry name" value="SMALL RIBOSOMAL SUBUNIT PROTEIN BS6M"/>
    <property type="match status" value="1"/>
</dbReference>
<dbReference type="InterPro" id="IPR035980">
    <property type="entry name" value="Ribosomal_bS6_sf"/>
</dbReference>
<evidence type="ECO:0000256" key="3">
    <source>
        <dbReference type="ARBA" id="ARBA00023274"/>
    </source>
</evidence>
<reference evidence="7" key="1">
    <citation type="journal article" date="2021" name="PeerJ">
        <title>Extensive microbial diversity within the chicken gut microbiome revealed by metagenomics and culture.</title>
        <authorList>
            <person name="Gilroy R."/>
            <person name="Ravi A."/>
            <person name="Getino M."/>
            <person name="Pursley I."/>
            <person name="Horton D.L."/>
            <person name="Alikhan N.F."/>
            <person name="Baker D."/>
            <person name="Gharbi K."/>
            <person name="Hall N."/>
            <person name="Watson M."/>
            <person name="Adriaenssens E.M."/>
            <person name="Foster-Nyarko E."/>
            <person name="Jarju S."/>
            <person name="Secka A."/>
            <person name="Antonio M."/>
            <person name="Oren A."/>
            <person name="Chaudhuri R.R."/>
            <person name="La Ragione R."/>
            <person name="Hildebrand F."/>
            <person name="Pallen M.J."/>
        </authorList>
    </citation>
    <scope>NUCLEOTIDE SEQUENCE</scope>
    <source>
        <strain evidence="7">14975</strain>
    </source>
</reference>
<gene>
    <name evidence="7" type="ORF">H9862_03145</name>
</gene>
<dbReference type="InterPro" id="IPR000529">
    <property type="entry name" value="Ribosomal_bS6"/>
</dbReference>
<dbReference type="EMBL" id="DXFQ01000051">
    <property type="protein sequence ID" value="HIX19583.1"/>
    <property type="molecule type" value="Genomic_DNA"/>
</dbReference>
<reference evidence="7" key="2">
    <citation type="submission" date="2021-04" db="EMBL/GenBank/DDBJ databases">
        <authorList>
            <person name="Gilroy R."/>
        </authorList>
    </citation>
    <scope>NUCLEOTIDE SEQUENCE</scope>
    <source>
        <strain evidence="7">14975</strain>
    </source>
</reference>
<accession>A0A9D2AHP7</accession>
<evidence type="ECO:0000256" key="2">
    <source>
        <dbReference type="ARBA" id="ARBA00022980"/>
    </source>
</evidence>
<keyword evidence="3" id="KW-0687">Ribonucleoprotein</keyword>
<dbReference type="Proteomes" id="UP000823964">
    <property type="component" value="Unassembled WGS sequence"/>
</dbReference>
<evidence type="ECO:0000256" key="6">
    <source>
        <dbReference type="ARBA" id="ARBA00035520"/>
    </source>
</evidence>
<evidence type="ECO:0000313" key="7">
    <source>
        <dbReference type="EMBL" id="HIX19583.1"/>
    </source>
</evidence>
<name>A0A9D2AHP7_9BACT</name>
<sequence>MRKYEALIVLNMKGSATLDELTAAMTEKLESVGAKVTETKNLGRREFAYESDHQKFGQYMSFSFEAEPSVPRAAREALSIDDRVHYQYYRVK</sequence>
<dbReference type="InterPro" id="IPR020814">
    <property type="entry name" value="Ribosomal_S6_plastid/chlpt"/>
</dbReference>
<dbReference type="GO" id="GO:1990904">
    <property type="term" value="C:ribonucleoprotein complex"/>
    <property type="evidence" value="ECO:0007669"/>
    <property type="project" value="UniProtKB-KW"/>
</dbReference>
<dbReference type="CDD" id="cd00473">
    <property type="entry name" value="bS6"/>
    <property type="match status" value="1"/>
</dbReference>
<organism evidence="7 8">
    <name type="scientific">Candidatus Akkermansia intestinigallinarum</name>
    <dbReference type="NCBI Taxonomy" id="2838431"/>
    <lineage>
        <taxon>Bacteria</taxon>
        <taxon>Pseudomonadati</taxon>
        <taxon>Verrucomicrobiota</taxon>
        <taxon>Verrucomicrobiia</taxon>
        <taxon>Verrucomicrobiales</taxon>
        <taxon>Akkermansiaceae</taxon>
        <taxon>Akkermansia</taxon>
    </lineage>
</organism>
<dbReference type="Gene3D" id="3.30.70.60">
    <property type="match status" value="1"/>
</dbReference>
<dbReference type="GO" id="GO:0005840">
    <property type="term" value="C:ribosome"/>
    <property type="evidence" value="ECO:0007669"/>
    <property type="project" value="UniProtKB-KW"/>
</dbReference>
<evidence type="ECO:0000256" key="1">
    <source>
        <dbReference type="ARBA" id="ARBA00009512"/>
    </source>
</evidence>
<proteinExistence type="inferred from homology"/>
<evidence type="ECO:0000256" key="5">
    <source>
        <dbReference type="ARBA" id="ARBA00035294"/>
    </source>
</evidence>
<dbReference type="InterPro" id="IPR014717">
    <property type="entry name" value="Transl_elong_EF1B/ribsomal_bS6"/>
</dbReference>
<dbReference type="GO" id="GO:0005737">
    <property type="term" value="C:cytoplasm"/>
    <property type="evidence" value="ECO:0007669"/>
    <property type="project" value="UniProtKB-ARBA"/>
</dbReference>
<keyword evidence="2 7" id="KW-0689">Ribosomal protein</keyword>